<dbReference type="EMBL" id="OZ034815">
    <property type="protein sequence ID" value="CAL1370641.1"/>
    <property type="molecule type" value="Genomic_DNA"/>
</dbReference>
<evidence type="ECO:0000313" key="1">
    <source>
        <dbReference type="EMBL" id="CAL1370641.1"/>
    </source>
</evidence>
<dbReference type="AlphaFoldDB" id="A0AAV2D9U6"/>
<reference evidence="1 2" key="1">
    <citation type="submission" date="2024-04" db="EMBL/GenBank/DDBJ databases">
        <authorList>
            <person name="Fracassetti M."/>
        </authorList>
    </citation>
    <scope>NUCLEOTIDE SEQUENCE [LARGE SCALE GENOMIC DNA]</scope>
</reference>
<sequence length="79" mass="8551">MKNRHQRDMGTIVAGWDQGDVMEPDTGSSLGLCRLCKIGKAQALEPTDQRVHPNNLIHPHGVQGLIGEVYVAPNPGKPV</sequence>
<name>A0AAV2D9U6_9ROSI</name>
<protein>
    <submittedName>
        <fullName evidence="1">Uncharacterized protein</fullName>
    </submittedName>
</protein>
<evidence type="ECO:0000313" key="2">
    <source>
        <dbReference type="Proteomes" id="UP001497516"/>
    </source>
</evidence>
<keyword evidence="2" id="KW-1185">Reference proteome</keyword>
<proteinExistence type="predicted"/>
<accession>A0AAV2D9U6</accession>
<gene>
    <name evidence="1" type="ORF">LTRI10_LOCUS12753</name>
</gene>
<dbReference type="Proteomes" id="UP001497516">
    <property type="component" value="Chromosome 2"/>
</dbReference>
<organism evidence="1 2">
    <name type="scientific">Linum trigynum</name>
    <dbReference type="NCBI Taxonomy" id="586398"/>
    <lineage>
        <taxon>Eukaryota</taxon>
        <taxon>Viridiplantae</taxon>
        <taxon>Streptophyta</taxon>
        <taxon>Embryophyta</taxon>
        <taxon>Tracheophyta</taxon>
        <taxon>Spermatophyta</taxon>
        <taxon>Magnoliopsida</taxon>
        <taxon>eudicotyledons</taxon>
        <taxon>Gunneridae</taxon>
        <taxon>Pentapetalae</taxon>
        <taxon>rosids</taxon>
        <taxon>fabids</taxon>
        <taxon>Malpighiales</taxon>
        <taxon>Linaceae</taxon>
        <taxon>Linum</taxon>
    </lineage>
</organism>